<dbReference type="Gene3D" id="4.10.410.40">
    <property type="match status" value="1"/>
</dbReference>
<protein>
    <recommendedName>
        <fullName evidence="3">Phage tail tube protein, TTP</fullName>
    </recommendedName>
</protein>
<dbReference type="STRING" id="263852.SAMN02745116_02618"/>
<name>A0A1T4RIP4_9ENTE</name>
<dbReference type="Proteomes" id="UP000190328">
    <property type="component" value="Unassembled WGS sequence"/>
</dbReference>
<dbReference type="OrthoDB" id="1929526at2"/>
<reference evidence="2" key="1">
    <citation type="submission" date="2017-02" db="EMBL/GenBank/DDBJ databases">
        <authorList>
            <person name="Varghese N."/>
            <person name="Submissions S."/>
        </authorList>
    </citation>
    <scope>NUCLEOTIDE SEQUENCE [LARGE SCALE GENOMIC DNA]</scope>
    <source>
        <strain evidence="2">ATCC BAA-1030</strain>
    </source>
</reference>
<accession>A0A1T4RIP4</accession>
<sequence>TTLGYSDTANGTYTTIDGIVSIPDIDNKKQGIDVTTLGDNIQKEINGLSEKKELDIDVIYRGSNFAAIKALENVEKFYKITVAGGLVVTFKAVASVGLGQLGVNEAVKIKFSLKVLTLPEITTSTTP</sequence>
<organism evidence="1 2">
    <name type="scientific">Pilibacter termitis</name>
    <dbReference type="NCBI Taxonomy" id="263852"/>
    <lineage>
        <taxon>Bacteria</taxon>
        <taxon>Bacillati</taxon>
        <taxon>Bacillota</taxon>
        <taxon>Bacilli</taxon>
        <taxon>Lactobacillales</taxon>
        <taxon>Enterococcaceae</taxon>
        <taxon>Pilibacter</taxon>
    </lineage>
</organism>
<dbReference type="RefSeq" id="WP_078808504.1">
    <property type="nucleotide sequence ID" value="NZ_FUXI01000052.1"/>
</dbReference>
<gene>
    <name evidence="1" type="ORF">SAMN02745116_02618</name>
</gene>
<evidence type="ECO:0000313" key="2">
    <source>
        <dbReference type="Proteomes" id="UP000190328"/>
    </source>
</evidence>
<evidence type="ECO:0000313" key="1">
    <source>
        <dbReference type="EMBL" id="SKA15767.1"/>
    </source>
</evidence>
<keyword evidence="2" id="KW-1185">Reference proteome</keyword>
<dbReference type="EMBL" id="FUXI01000052">
    <property type="protein sequence ID" value="SKA15767.1"/>
    <property type="molecule type" value="Genomic_DNA"/>
</dbReference>
<feature type="non-terminal residue" evidence="1">
    <location>
        <position position="1"/>
    </location>
</feature>
<evidence type="ECO:0008006" key="3">
    <source>
        <dbReference type="Google" id="ProtNLM"/>
    </source>
</evidence>
<dbReference type="AlphaFoldDB" id="A0A1T4RIP4"/>
<proteinExistence type="predicted"/>